<dbReference type="EMBL" id="BLLF01001396">
    <property type="protein sequence ID" value="GFH19035.1"/>
    <property type="molecule type" value="Genomic_DNA"/>
</dbReference>
<dbReference type="InterPro" id="IPR048682">
    <property type="entry name" value="COG4"/>
</dbReference>
<protein>
    <submittedName>
        <fullName evidence="2">Cog4 domain-containing protein</fullName>
    </submittedName>
</protein>
<dbReference type="PANTHER" id="PTHR24016">
    <property type="entry name" value="CONSERVED OLIGOMERIC GOLGI COMPLEX SUBUNIT 4"/>
    <property type="match status" value="1"/>
</dbReference>
<dbReference type="AlphaFoldDB" id="A0A699ZBF4"/>
<feature type="non-terminal residue" evidence="2">
    <location>
        <position position="119"/>
    </location>
</feature>
<feature type="non-terminal residue" evidence="2">
    <location>
        <position position="1"/>
    </location>
</feature>
<accession>A0A699ZBF4</accession>
<dbReference type="Pfam" id="PF08318">
    <property type="entry name" value="COG4_m"/>
    <property type="match status" value="1"/>
</dbReference>
<feature type="domain" description="COG4 transport protein middle alpha-helical bundle" evidence="1">
    <location>
        <begin position="4"/>
        <end position="56"/>
    </location>
</feature>
<evidence type="ECO:0000259" key="1">
    <source>
        <dbReference type="Pfam" id="PF08318"/>
    </source>
</evidence>
<organism evidence="2 3">
    <name type="scientific">Haematococcus lacustris</name>
    <name type="common">Green alga</name>
    <name type="synonym">Haematococcus pluvialis</name>
    <dbReference type="NCBI Taxonomy" id="44745"/>
    <lineage>
        <taxon>Eukaryota</taxon>
        <taxon>Viridiplantae</taxon>
        <taxon>Chlorophyta</taxon>
        <taxon>core chlorophytes</taxon>
        <taxon>Chlorophyceae</taxon>
        <taxon>CS clade</taxon>
        <taxon>Chlamydomonadales</taxon>
        <taxon>Haematococcaceae</taxon>
        <taxon>Haematococcus</taxon>
    </lineage>
</organism>
<name>A0A699ZBF4_HAELA</name>
<reference evidence="2 3" key="1">
    <citation type="submission" date="2020-02" db="EMBL/GenBank/DDBJ databases">
        <title>Draft genome sequence of Haematococcus lacustris strain NIES-144.</title>
        <authorList>
            <person name="Morimoto D."/>
            <person name="Nakagawa S."/>
            <person name="Yoshida T."/>
            <person name="Sawayama S."/>
        </authorList>
    </citation>
    <scope>NUCLEOTIDE SEQUENCE [LARGE SCALE GENOMIC DNA]</scope>
    <source>
        <strain evidence="2 3">NIES-144</strain>
    </source>
</reference>
<dbReference type="InterPro" id="IPR013167">
    <property type="entry name" value="COG4_M"/>
</dbReference>
<keyword evidence="3" id="KW-1185">Reference proteome</keyword>
<evidence type="ECO:0000313" key="2">
    <source>
        <dbReference type="EMBL" id="GFH19035.1"/>
    </source>
</evidence>
<comment type="caution">
    <text evidence="2">The sequence shown here is derived from an EMBL/GenBank/DDBJ whole genome shotgun (WGS) entry which is preliminary data.</text>
</comment>
<gene>
    <name evidence="2" type="ORF">HaLaN_15922</name>
</gene>
<proteinExistence type="predicted"/>
<sequence length="119" mass="11837">VVPGSSTSSMVDDVFFILRKCGVRALASGNVQVISALLMELNNVLANHLQHALAARLALGPARLLAAAPSGLEGSAALGPGLPGSASAAALAAAPQAAYEFAVGLNNSDVAADYVAKLK</sequence>
<dbReference type="Proteomes" id="UP000485058">
    <property type="component" value="Unassembled WGS sequence"/>
</dbReference>
<evidence type="ECO:0000313" key="3">
    <source>
        <dbReference type="Proteomes" id="UP000485058"/>
    </source>
</evidence>
<dbReference type="PANTHER" id="PTHR24016:SF0">
    <property type="entry name" value="CONSERVED OLIGOMERIC GOLGI COMPLEX SUBUNIT 4"/>
    <property type="match status" value="1"/>
</dbReference>